<reference evidence="2 3" key="1">
    <citation type="submission" date="2018-04" db="EMBL/GenBank/DDBJ databases">
        <title>Genomic Encyclopedia of Type Strains, Phase III (KMG-III): the genomes of soil and plant-associated and newly described type strains.</title>
        <authorList>
            <person name="Whitman W."/>
        </authorList>
    </citation>
    <scope>NUCLEOTIDE SEQUENCE [LARGE SCALE GENOMIC DNA]</scope>
    <source>
        <strain evidence="2 3">MA-olki</strain>
    </source>
</reference>
<evidence type="ECO:0000313" key="2">
    <source>
        <dbReference type="EMBL" id="PTW47501.1"/>
    </source>
</evidence>
<keyword evidence="1" id="KW-1277">Toxin-antitoxin system</keyword>
<dbReference type="OrthoDB" id="7191115at2"/>
<sequence length="81" mass="9150">MRHDPIATGKRKSVNLSLDTGIVAAAREAGINLSQVSEVAIRAAAKRVQEEKWREEHRDWITANNAWVEENGLPLDRYRLA</sequence>
<dbReference type="Pfam" id="PF07362">
    <property type="entry name" value="CcdA"/>
    <property type="match status" value="1"/>
</dbReference>
<dbReference type="AlphaFoldDB" id="A0A2T5U7N6"/>
<name>A0A2T5U7N6_9SPHN</name>
<dbReference type="Proteomes" id="UP000244013">
    <property type="component" value="Unassembled WGS sequence"/>
</dbReference>
<gene>
    <name evidence="2" type="ORF">C8J25_103220</name>
</gene>
<evidence type="ECO:0000256" key="1">
    <source>
        <dbReference type="ARBA" id="ARBA00022649"/>
    </source>
</evidence>
<dbReference type="InterPro" id="IPR009956">
    <property type="entry name" value="Post-segregation_anti-tox_CcdA"/>
</dbReference>
<organism evidence="2 3">
    <name type="scientific">Sphingomonas faeni</name>
    <dbReference type="NCBI Taxonomy" id="185950"/>
    <lineage>
        <taxon>Bacteria</taxon>
        <taxon>Pseudomonadati</taxon>
        <taxon>Pseudomonadota</taxon>
        <taxon>Alphaproteobacteria</taxon>
        <taxon>Sphingomonadales</taxon>
        <taxon>Sphingomonadaceae</taxon>
        <taxon>Sphingomonas</taxon>
    </lineage>
</organism>
<accession>A0A2T5U7N6</accession>
<dbReference type="EMBL" id="QAYE01000003">
    <property type="protein sequence ID" value="PTW47501.1"/>
    <property type="molecule type" value="Genomic_DNA"/>
</dbReference>
<protein>
    <submittedName>
        <fullName evidence="2">Antitoxin CcdA</fullName>
    </submittedName>
</protein>
<evidence type="ECO:0000313" key="3">
    <source>
        <dbReference type="Proteomes" id="UP000244013"/>
    </source>
</evidence>
<dbReference type="GeneID" id="91005567"/>
<comment type="caution">
    <text evidence="2">The sequence shown here is derived from an EMBL/GenBank/DDBJ whole genome shotgun (WGS) entry which is preliminary data.</text>
</comment>
<dbReference type="RefSeq" id="WP_107953796.1">
    <property type="nucleotide sequence ID" value="NZ_QAYE01000003.1"/>
</dbReference>
<proteinExistence type="predicted"/>